<dbReference type="Pfam" id="PF00176">
    <property type="entry name" value="SNF2-rel_dom"/>
    <property type="match status" value="1"/>
</dbReference>
<dbReference type="Proteomes" id="UP001165120">
    <property type="component" value="Unassembled WGS sequence"/>
</dbReference>
<dbReference type="CDD" id="cd18004">
    <property type="entry name" value="DEXHc_RAD54"/>
    <property type="match status" value="1"/>
</dbReference>
<evidence type="ECO:0000256" key="2">
    <source>
        <dbReference type="ARBA" id="ARBA00022801"/>
    </source>
</evidence>
<dbReference type="InterPro" id="IPR027417">
    <property type="entry name" value="P-loop_NTPase"/>
</dbReference>
<dbReference type="AlphaFoldDB" id="A0A9W6STS0"/>
<dbReference type="GO" id="GO:0000724">
    <property type="term" value="P:double-strand break repair via homologous recombination"/>
    <property type="evidence" value="ECO:0007669"/>
    <property type="project" value="TreeGrafter"/>
</dbReference>
<dbReference type="SUPFAM" id="SSF52540">
    <property type="entry name" value="P-loop containing nucleoside triphosphate hydrolases"/>
    <property type="match status" value="2"/>
</dbReference>
<gene>
    <name evidence="7" type="ORF">Cboi02_000052400</name>
</gene>
<keyword evidence="8" id="KW-1185">Reference proteome</keyword>
<proteinExistence type="predicted"/>
<feature type="domain" description="Helicase ATP-binding" evidence="5">
    <location>
        <begin position="256"/>
        <end position="431"/>
    </location>
</feature>
<organism evidence="7 8">
    <name type="scientific">Candida boidinii</name>
    <name type="common">Yeast</name>
    <dbReference type="NCBI Taxonomy" id="5477"/>
    <lineage>
        <taxon>Eukaryota</taxon>
        <taxon>Fungi</taxon>
        <taxon>Dikarya</taxon>
        <taxon>Ascomycota</taxon>
        <taxon>Saccharomycotina</taxon>
        <taxon>Pichiomycetes</taxon>
        <taxon>Pichiales</taxon>
        <taxon>Pichiaceae</taxon>
        <taxon>Ogataea</taxon>
        <taxon>Ogataea/Candida clade</taxon>
    </lineage>
</organism>
<dbReference type="EMBL" id="BSXN01000098">
    <property type="protein sequence ID" value="GME67093.1"/>
    <property type="molecule type" value="Genomic_DNA"/>
</dbReference>
<dbReference type="InterPro" id="IPR000330">
    <property type="entry name" value="SNF2_N"/>
</dbReference>
<evidence type="ECO:0000313" key="8">
    <source>
        <dbReference type="Proteomes" id="UP001165120"/>
    </source>
</evidence>
<dbReference type="SMART" id="SM00490">
    <property type="entry name" value="HELICc"/>
    <property type="match status" value="1"/>
</dbReference>
<evidence type="ECO:0000256" key="1">
    <source>
        <dbReference type="ARBA" id="ARBA00022741"/>
    </source>
</evidence>
<name>A0A9W6STS0_CANBO</name>
<dbReference type="InterPro" id="IPR014001">
    <property type="entry name" value="Helicase_ATP-bd"/>
</dbReference>
<evidence type="ECO:0000259" key="5">
    <source>
        <dbReference type="PROSITE" id="PS51192"/>
    </source>
</evidence>
<reference evidence="7" key="1">
    <citation type="submission" date="2023-04" db="EMBL/GenBank/DDBJ databases">
        <title>Candida boidinii NBRC 10035.</title>
        <authorList>
            <person name="Ichikawa N."/>
            <person name="Sato H."/>
            <person name="Tonouchi N."/>
        </authorList>
    </citation>
    <scope>NUCLEOTIDE SEQUENCE</scope>
    <source>
        <strain evidence="7">NBRC 10035</strain>
    </source>
</reference>
<feature type="compositionally biased region" description="Polar residues" evidence="4">
    <location>
        <begin position="34"/>
        <end position="60"/>
    </location>
</feature>
<dbReference type="GO" id="GO:0007131">
    <property type="term" value="P:reciprocal meiotic recombination"/>
    <property type="evidence" value="ECO:0007669"/>
    <property type="project" value="TreeGrafter"/>
</dbReference>
<dbReference type="InterPro" id="IPR038718">
    <property type="entry name" value="SNF2-like_sf"/>
</dbReference>
<feature type="domain" description="Helicase C-terminal" evidence="6">
    <location>
        <begin position="582"/>
        <end position="740"/>
    </location>
</feature>
<dbReference type="InterPro" id="IPR001650">
    <property type="entry name" value="Helicase_C-like"/>
</dbReference>
<keyword evidence="1" id="KW-0547">Nucleotide-binding</keyword>
<comment type="caution">
    <text evidence="7">The sequence shown here is derived from an EMBL/GenBank/DDBJ whole genome shotgun (WGS) entry which is preliminary data.</text>
</comment>
<sequence>MYARKGNHGFRTPFKVPRITSTGSQTGNEKDSEPNSSPLLPQKRTYSPSSSQTKISVSNNESEIKSGKYNILWRKKSTKKNKTWDGDGYMILEGDSKSALVKNEDGITLGKLKKLGPFIFESTFSVGGYEIEVDGEYHNNVPEATLSPKNQNSLVTSNLASVPYRIPSIKGVKRVRKVEKNEKAIVPPAFSSGSRVKPKGKEPLYDITSEDALLMPIPTSLAKDEVIDVVVDPLLSNILRPHQREGIQFLYECVMGFRNFRGNGCLLADEMGLGKTLMTISLIWTLLRQNPLMNSSPVLKKVLICCPVTLIGNWKKEFHKWLGMNRVGVLAINGSQNSAKEKESILRFGKTRVYQVLIIGYEKLLTVKKELVDTKFDLVVCDEGHRLKNSSNKIFKTIETLDIKRRIVLTGTPIQNDLTEFFNIIKFLNPEVLGDLKSFQREYMKPILQSREPSCFQPEIKKAGDEKSKELINLTKLFILRRTNSVMKLLLPPRTDLILSCLATPLQLHLFKLMQQTALFNKIIRDNRINDSLGLMTTFRKICNSPSLLTNDGLFAELCSGDDKEKLRSELANKFTSGKIKVLLQLLKEIYKKGDEKVVLVSNFTQTLDVIQNILEGANIPFGRLDGSTNSKIRTDLVNKFNRSRSDEQFVFLLSAKSGGCGLNLIGASRLILFDNDWNPSVDIQAMARIHRDGQTRPTFIYRLLTTGCIDEKIFQRQLLKTNLSDRFLDEQTNSENDFFYHSDIKDLFTLHEETSSNTHDLMECSCKGDGFELTLDSCEQETDDEIEENVSKTIDTNDLSESLKDTNTQHAWVSALDVQHATQEPEKQKSSIKNCLINYKHFDPENINPGNSELIDKIDPILSSLLVKQAESKKNYISYLFVKSGIQ</sequence>
<dbReference type="PANTHER" id="PTHR45629:SF7">
    <property type="entry name" value="DNA EXCISION REPAIR PROTEIN ERCC-6-RELATED"/>
    <property type="match status" value="1"/>
</dbReference>
<dbReference type="GO" id="GO:0015616">
    <property type="term" value="F:DNA translocase activity"/>
    <property type="evidence" value="ECO:0007669"/>
    <property type="project" value="TreeGrafter"/>
</dbReference>
<dbReference type="GO" id="GO:0016787">
    <property type="term" value="F:hydrolase activity"/>
    <property type="evidence" value="ECO:0007669"/>
    <property type="project" value="UniProtKB-KW"/>
</dbReference>
<keyword evidence="3" id="KW-0067">ATP-binding</keyword>
<dbReference type="Pfam" id="PF00271">
    <property type="entry name" value="Helicase_C"/>
    <property type="match status" value="1"/>
</dbReference>
<dbReference type="GO" id="GO:0005634">
    <property type="term" value="C:nucleus"/>
    <property type="evidence" value="ECO:0007669"/>
    <property type="project" value="TreeGrafter"/>
</dbReference>
<dbReference type="GO" id="GO:0005524">
    <property type="term" value="F:ATP binding"/>
    <property type="evidence" value="ECO:0007669"/>
    <property type="project" value="InterPro"/>
</dbReference>
<dbReference type="PANTHER" id="PTHR45629">
    <property type="entry name" value="SNF2/RAD54 FAMILY MEMBER"/>
    <property type="match status" value="1"/>
</dbReference>
<dbReference type="SMART" id="SM00487">
    <property type="entry name" value="DEXDc"/>
    <property type="match status" value="1"/>
</dbReference>
<evidence type="ECO:0000256" key="3">
    <source>
        <dbReference type="ARBA" id="ARBA00022840"/>
    </source>
</evidence>
<dbReference type="Gene3D" id="1.20.120.850">
    <property type="entry name" value="SWI2/SNF2 ATPases, N-terminal domain"/>
    <property type="match status" value="1"/>
</dbReference>
<feature type="region of interest" description="Disordered" evidence="4">
    <location>
        <begin position="1"/>
        <end position="60"/>
    </location>
</feature>
<dbReference type="CDD" id="cd18793">
    <property type="entry name" value="SF2_C_SNF"/>
    <property type="match status" value="1"/>
</dbReference>
<accession>A0A9W6STS0</accession>
<evidence type="ECO:0000259" key="6">
    <source>
        <dbReference type="PROSITE" id="PS51194"/>
    </source>
</evidence>
<evidence type="ECO:0000313" key="7">
    <source>
        <dbReference type="EMBL" id="GME67093.1"/>
    </source>
</evidence>
<evidence type="ECO:0000256" key="4">
    <source>
        <dbReference type="SAM" id="MobiDB-lite"/>
    </source>
</evidence>
<dbReference type="FunFam" id="3.40.50.10810:FF:000020">
    <property type="entry name" value="DNA repair and recombination protein RAD54B"/>
    <property type="match status" value="1"/>
</dbReference>
<dbReference type="Gene3D" id="3.40.50.10810">
    <property type="entry name" value="Tandem AAA-ATPase domain"/>
    <property type="match status" value="1"/>
</dbReference>
<dbReference type="InterPro" id="IPR050496">
    <property type="entry name" value="SNF2_RAD54_helicase_repair"/>
</dbReference>
<dbReference type="PROSITE" id="PS51194">
    <property type="entry name" value="HELICASE_CTER"/>
    <property type="match status" value="1"/>
</dbReference>
<protein>
    <submittedName>
        <fullName evidence="7">Unnamed protein product</fullName>
    </submittedName>
</protein>
<keyword evidence="2" id="KW-0378">Hydrolase</keyword>
<dbReference type="Gene3D" id="3.40.50.300">
    <property type="entry name" value="P-loop containing nucleotide triphosphate hydrolases"/>
    <property type="match status" value="1"/>
</dbReference>
<dbReference type="PROSITE" id="PS51192">
    <property type="entry name" value="HELICASE_ATP_BIND_1"/>
    <property type="match status" value="1"/>
</dbReference>
<dbReference type="InterPro" id="IPR049730">
    <property type="entry name" value="SNF2/RAD54-like_C"/>
</dbReference>